<dbReference type="EMBL" id="RQTK01000370">
    <property type="protein sequence ID" value="RUS80840.1"/>
    <property type="molecule type" value="Genomic_DNA"/>
</dbReference>
<evidence type="ECO:0000313" key="11">
    <source>
        <dbReference type="Proteomes" id="UP000271974"/>
    </source>
</evidence>
<feature type="transmembrane region" description="Helical" evidence="9">
    <location>
        <begin position="205"/>
        <end position="226"/>
    </location>
</feature>
<protein>
    <recommendedName>
        <fullName evidence="7">UNC93-like protein MFSD11</fullName>
    </recommendedName>
    <alternativeName>
        <fullName evidence="8">Major facilitator superfamily domain-containing protein 11</fullName>
    </alternativeName>
</protein>
<dbReference type="AlphaFoldDB" id="A0A3S0ZLZ1"/>
<organism evidence="10 11">
    <name type="scientific">Elysia chlorotica</name>
    <name type="common">Eastern emerald elysia</name>
    <name type="synonym">Sea slug</name>
    <dbReference type="NCBI Taxonomy" id="188477"/>
    <lineage>
        <taxon>Eukaryota</taxon>
        <taxon>Metazoa</taxon>
        <taxon>Spiralia</taxon>
        <taxon>Lophotrochozoa</taxon>
        <taxon>Mollusca</taxon>
        <taxon>Gastropoda</taxon>
        <taxon>Heterobranchia</taxon>
        <taxon>Euthyneura</taxon>
        <taxon>Panpulmonata</taxon>
        <taxon>Sacoglossa</taxon>
        <taxon>Placobranchoidea</taxon>
        <taxon>Plakobranchidae</taxon>
        <taxon>Elysia</taxon>
    </lineage>
</organism>
<feature type="transmembrane region" description="Helical" evidence="9">
    <location>
        <begin position="277"/>
        <end position="296"/>
    </location>
</feature>
<dbReference type="CDD" id="cd17407">
    <property type="entry name" value="MFS_MFSD11"/>
    <property type="match status" value="1"/>
</dbReference>
<dbReference type="PANTHER" id="PTHR23294:SF0">
    <property type="entry name" value="UNC93-LIKE PROTEIN MFSD11"/>
    <property type="match status" value="1"/>
</dbReference>
<dbReference type="STRING" id="188477.A0A3S0ZLZ1"/>
<comment type="similarity">
    <text evidence="2">Belongs to the unc-93 family.</text>
</comment>
<evidence type="ECO:0000256" key="4">
    <source>
        <dbReference type="ARBA" id="ARBA00022989"/>
    </source>
</evidence>
<evidence type="ECO:0000256" key="5">
    <source>
        <dbReference type="ARBA" id="ARBA00023136"/>
    </source>
</evidence>
<dbReference type="Pfam" id="PF05978">
    <property type="entry name" value="UNC-93"/>
    <property type="match status" value="1"/>
</dbReference>
<evidence type="ECO:0000313" key="10">
    <source>
        <dbReference type="EMBL" id="RUS80840.1"/>
    </source>
</evidence>
<dbReference type="GO" id="GO:0016020">
    <property type="term" value="C:membrane"/>
    <property type="evidence" value="ECO:0007669"/>
    <property type="project" value="UniProtKB-SubCell"/>
</dbReference>
<comment type="subcellular location">
    <subcellularLocation>
        <location evidence="1">Membrane</location>
        <topology evidence="1">Multi-pass membrane protein</topology>
    </subcellularLocation>
</comment>
<evidence type="ECO:0000256" key="8">
    <source>
        <dbReference type="ARBA" id="ARBA00041910"/>
    </source>
</evidence>
<evidence type="ECO:0000256" key="9">
    <source>
        <dbReference type="SAM" id="Phobius"/>
    </source>
</evidence>
<dbReference type="InterPro" id="IPR036259">
    <property type="entry name" value="MFS_trans_sf"/>
</dbReference>
<dbReference type="InterPro" id="IPR010291">
    <property type="entry name" value="Ion_channel_UNC-93"/>
</dbReference>
<evidence type="ECO:0000256" key="1">
    <source>
        <dbReference type="ARBA" id="ARBA00004141"/>
    </source>
</evidence>
<evidence type="ECO:0000256" key="3">
    <source>
        <dbReference type="ARBA" id="ARBA00022692"/>
    </source>
</evidence>
<dbReference type="OrthoDB" id="196103at2759"/>
<reference evidence="10 11" key="1">
    <citation type="submission" date="2019-01" db="EMBL/GenBank/DDBJ databases">
        <title>A draft genome assembly of the solar-powered sea slug Elysia chlorotica.</title>
        <authorList>
            <person name="Cai H."/>
            <person name="Li Q."/>
            <person name="Fang X."/>
            <person name="Li J."/>
            <person name="Curtis N.E."/>
            <person name="Altenburger A."/>
            <person name="Shibata T."/>
            <person name="Feng M."/>
            <person name="Maeda T."/>
            <person name="Schwartz J.A."/>
            <person name="Shigenobu S."/>
            <person name="Lundholm N."/>
            <person name="Nishiyama T."/>
            <person name="Yang H."/>
            <person name="Hasebe M."/>
            <person name="Li S."/>
            <person name="Pierce S.K."/>
            <person name="Wang J."/>
        </authorList>
    </citation>
    <scope>NUCLEOTIDE SEQUENCE [LARGE SCALE GENOMIC DNA]</scope>
    <source>
        <strain evidence="10">EC2010</strain>
        <tissue evidence="10">Whole organism of an adult</tissue>
    </source>
</reference>
<feature type="transmembrane region" description="Helical" evidence="9">
    <location>
        <begin position="37"/>
        <end position="54"/>
    </location>
</feature>
<name>A0A3S0ZLZ1_ELYCH</name>
<sequence length="411" mass="45275">NACCDVRLYNIIVLGISFMLIFTAFQTCSMAEVDLYIQMYLGILYAVFAVSNWAAPSFVSVTGPKVAMFIGSLLYFIFVLSFLKPMVWALYLCSVLIGFGAAILWTGQGNYLTINSTSETVARNSGIFWALLQCSMLFGNMYSYFVFQGQSEISDSSRTKLFIALSAAGLLGCVCLLFLRKPRAPESENSMNVNRSFQLFKTREMLLLCFSFAYTGFELTFFSGVYGACISNNQHFGENSTSLMGISGIFIGVGEILGGMLFGILGQKTNKYGRDAVVLLGYVVHMVAFYLIFINMPAHAPIGETNGATYIQSNQYIAILCSFLLGFGDSSFNTQIFSLLGFMYPEDSSPAFALLKFTQSVAAAVAFYYSNVLILQWQLLINVLCGTLGLMGFCLVEWESSRAARAGYHSI</sequence>
<evidence type="ECO:0000256" key="7">
    <source>
        <dbReference type="ARBA" id="ARBA00040302"/>
    </source>
</evidence>
<keyword evidence="6" id="KW-0325">Glycoprotein</keyword>
<accession>A0A3S0ZLZ1</accession>
<feature type="transmembrane region" description="Helical" evidence="9">
    <location>
        <begin position="246"/>
        <end position="265"/>
    </location>
</feature>
<keyword evidence="4 9" id="KW-1133">Transmembrane helix</keyword>
<dbReference type="Proteomes" id="UP000271974">
    <property type="component" value="Unassembled WGS sequence"/>
</dbReference>
<keyword evidence="5 9" id="KW-0472">Membrane</keyword>
<dbReference type="InterPro" id="IPR051617">
    <property type="entry name" value="UNC-93-like_regulator"/>
</dbReference>
<dbReference type="PANTHER" id="PTHR23294">
    <property type="entry name" value="ET TRANSLATION PRODUCT-RELATED"/>
    <property type="match status" value="1"/>
</dbReference>
<gene>
    <name evidence="10" type="ORF">EGW08_011395</name>
</gene>
<evidence type="ECO:0000256" key="2">
    <source>
        <dbReference type="ARBA" id="ARBA00009172"/>
    </source>
</evidence>
<dbReference type="SUPFAM" id="SSF103473">
    <property type="entry name" value="MFS general substrate transporter"/>
    <property type="match status" value="1"/>
</dbReference>
<comment type="caution">
    <text evidence="10">The sequence shown here is derived from an EMBL/GenBank/DDBJ whole genome shotgun (WGS) entry which is preliminary data.</text>
</comment>
<feature type="transmembrane region" description="Helical" evidence="9">
    <location>
        <begin position="375"/>
        <end position="396"/>
    </location>
</feature>
<feature type="non-terminal residue" evidence="10">
    <location>
        <position position="1"/>
    </location>
</feature>
<feature type="transmembrane region" description="Helical" evidence="9">
    <location>
        <begin position="7"/>
        <end position="25"/>
    </location>
</feature>
<proteinExistence type="inferred from homology"/>
<feature type="transmembrane region" description="Helical" evidence="9">
    <location>
        <begin position="127"/>
        <end position="147"/>
    </location>
</feature>
<feature type="transmembrane region" description="Helical" evidence="9">
    <location>
        <begin position="159"/>
        <end position="179"/>
    </location>
</feature>
<feature type="transmembrane region" description="Helical" evidence="9">
    <location>
        <begin position="66"/>
        <end position="83"/>
    </location>
</feature>
<dbReference type="Gene3D" id="1.20.1250.20">
    <property type="entry name" value="MFS general substrate transporter like domains"/>
    <property type="match status" value="2"/>
</dbReference>
<keyword evidence="3 9" id="KW-0812">Transmembrane</keyword>
<feature type="transmembrane region" description="Helical" evidence="9">
    <location>
        <begin position="89"/>
        <end position="106"/>
    </location>
</feature>
<keyword evidence="11" id="KW-1185">Reference proteome</keyword>
<evidence type="ECO:0000256" key="6">
    <source>
        <dbReference type="ARBA" id="ARBA00023180"/>
    </source>
</evidence>